<sequence>MGEEESGRAGSCAGTARSDAAIAPVATGAAGAAGWTRERRDRFFDHFAMAGDVAAAAAAAGMTARDAYAKRRGDRTFAALWRRALDVGYDRLEAAVIRQVSGTTDTKMDVGAAMLLLERHRGAVTPPEPAPNRGGDRAARQRAERELLRRLRVYAKRSGTTEPA</sequence>
<feature type="region of interest" description="Disordered" evidence="1">
    <location>
        <begin position="120"/>
        <end position="142"/>
    </location>
</feature>
<dbReference type="Proteomes" id="UP000249229">
    <property type="component" value="Unassembled WGS sequence"/>
</dbReference>
<reference evidence="2 3" key="1">
    <citation type="submission" date="2017-08" db="EMBL/GenBank/DDBJ databases">
        <title>Infants hospitalized years apart are colonized by the same room-sourced microbial strains.</title>
        <authorList>
            <person name="Brooks B."/>
            <person name="Olm M.R."/>
            <person name="Firek B.A."/>
            <person name="Baker R."/>
            <person name="Thomas B.C."/>
            <person name="Morowitz M.J."/>
            <person name="Banfield J.F."/>
        </authorList>
    </citation>
    <scope>NUCLEOTIDE SEQUENCE [LARGE SCALE GENOMIC DNA]</scope>
    <source>
        <strain evidence="2">S2_005_001_R1_22</strain>
    </source>
</reference>
<dbReference type="AlphaFoldDB" id="A0A2W5P885"/>
<gene>
    <name evidence="2" type="ORF">DI544_04350</name>
</gene>
<evidence type="ECO:0008006" key="4">
    <source>
        <dbReference type="Google" id="ProtNLM"/>
    </source>
</evidence>
<evidence type="ECO:0000313" key="3">
    <source>
        <dbReference type="Proteomes" id="UP000249229"/>
    </source>
</evidence>
<comment type="caution">
    <text evidence="2">The sequence shown here is derived from an EMBL/GenBank/DDBJ whole genome shotgun (WGS) entry which is preliminary data.</text>
</comment>
<accession>A0A2W5P885</accession>
<proteinExistence type="predicted"/>
<organism evidence="2 3">
    <name type="scientific">Sphingomonas taxi</name>
    <dbReference type="NCBI Taxonomy" id="1549858"/>
    <lineage>
        <taxon>Bacteria</taxon>
        <taxon>Pseudomonadati</taxon>
        <taxon>Pseudomonadota</taxon>
        <taxon>Alphaproteobacteria</taxon>
        <taxon>Sphingomonadales</taxon>
        <taxon>Sphingomonadaceae</taxon>
        <taxon>Sphingomonas</taxon>
    </lineage>
</organism>
<protein>
    <recommendedName>
        <fullName evidence="4">Terminase</fullName>
    </recommendedName>
</protein>
<evidence type="ECO:0000313" key="2">
    <source>
        <dbReference type="EMBL" id="PZQ61856.1"/>
    </source>
</evidence>
<name>A0A2W5P885_9SPHN</name>
<evidence type="ECO:0000256" key="1">
    <source>
        <dbReference type="SAM" id="MobiDB-lite"/>
    </source>
</evidence>
<dbReference type="EMBL" id="QFQI01000002">
    <property type="protein sequence ID" value="PZQ61856.1"/>
    <property type="molecule type" value="Genomic_DNA"/>
</dbReference>